<reference evidence="1" key="1">
    <citation type="submission" date="2020-02" db="EMBL/GenBank/DDBJ databases">
        <authorList>
            <person name="Meier V. D."/>
        </authorList>
    </citation>
    <scope>NUCLEOTIDE SEQUENCE</scope>
    <source>
        <strain evidence="1">AVDCRST_MAG92</strain>
    </source>
</reference>
<proteinExistence type="predicted"/>
<dbReference type="EMBL" id="CADCTM010000237">
    <property type="protein sequence ID" value="CAA9242627.1"/>
    <property type="molecule type" value="Genomic_DNA"/>
</dbReference>
<sequence length="51" mass="5764">MTSDFSFLGMFFWGKDNLTGSGDLLFNSHNQQTYSKPASSRQYINKNLGVL</sequence>
<protein>
    <submittedName>
        <fullName evidence="1">Uncharacterized protein</fullName>
    </submittedName>
</protein>
<evidence type="ECO:0000313" key="1">
    <source>
        <dbReference type="EMBL" id="CAA9242627.1"/>
    </source>
</evidence>
<organism evidence="1">
    <name type="scientific">uncultured Coleofasciculus sp</name>
    <dbReference type="NCBI Taxonomy" id="1267456"/>
    <lineage>
        <taxon>Bacteria</taxon>
        <taxon>Bacillati</taxon>
        <taxon>Cyanobacteriota</taxon>
        <taxon>Cyanophyceae</taxon>
        <taxon>Coleofasciculales</taxon>
        <taxon>Coleofasciculaceae</taxon>
        <taxon>Coleofasciculus</taxon>
        <taxon>environmental samples</taxon>
    </lineage>
</organism>
<dbReference type="AlphaFoldDB" id="A0A6J4I6K9"/>
<name>A0A6J4I6K9_9CYAN</name>
<accession>A0A6J4I6K9</accession>
<gene>
    <name evidence="1" type="ORF">AVDCRST_MAG92-1624</name>
</gene>